<sequence>MSQAEGHRNIAATLVDQAKLDILQKASVAYANWVGAEGQAQASAAQLQDSVRSRDVYKSEYKLNQRTLNDLLSVEQDVFQAEFSQVSAKYDSGYSLINYLTAVNNLLPQLGISQGMKQSLPDLK</sequence>
<comment type="caution">
    <text evidence="1">The sequence shown here is derived from an EMBL/GenBank/DDBJ whole genome shotgun (WGS) entry which is preliminary data.</text>
</comment>
<evidence type="ECO:0000313" key="2">
    <source>
        <dbReference type="Proteomes" id="UP000739284"/>
    </source>
</evidence>
<proteinExistence type="predicted"/>
<gene>
    <name evidence="1" type="ORF">J1784_03230</name>
</gene>
<organism evidence="1 2">
    <name type="scientific">Rahnella ecdela</name>
    <dbReference type="NCBI Taxonomy" id="2816250"/>
    <lineage>
        <taxon>Bacteria</taxon>
        <taxon>Pseudomonadati</taxon>
        <taxon>Pseudomonadota</taxon>
        <taxon>Gammaproteobacteria</taxon>
        <taxon>Enterobacterales</taxon>
        <taxon>Yersiniaceae</taxon>
        <taxon>Rahnella</taxon>
    </lineage>
</organism>
<dbReference type="EMBL" id="JAFMOY010000107">
    <property type="protein sequence ID" value="MBU9844026.1"/>
    <property type="molecule type" value="Genomic_DNA"/>
</dbReference>
<reference evidence="1 2" key="1">
    <citation type="submission" date="2021-03" db="EMBL/GenBank/DDBJ databases">
        <title>Five novel Rahnella species.</title>
        <authorList>
            <person name="Brady C."/>
            <person name="Asselin J."/>
            <person name="Beer S."/>
            <person name="Bruberg M.B."/>
            <person name="Crampton B."/>
            <person name="Venter S."/>
            <person name="Arnold D."/>
            <person name="Denman S."/>
        </authorList>
    </citation>
    <scope>NUCLEOTIDE SEQUENCE [LARGE SCALE GENOMIC DNA]</scope>
    <source>
        <strain evidence="1 2">FRB 231</strain>
    </source>
</reference>
<protein>
    <submittedName>
        <fullName evidence="1">TolC family protein</fullName>
    </submittedName>
</protein>
<dbReference type="Proteomes" id="UP000739284">
    <property type="component" value="Unassembled WGS sequence"/>
</dbReference>
<name>A0ABS6LBM4_9GAMM</name>
<accession>A0ABS6LBM4</accession>
<keyword evidence="2" id="KW-1185">Reference proteome</keyword>
<evidence type="ECO:0000313" key="1">
    <source>
        <dbReference type="EMBL" id="MBU9844026.1"/>
    </source>
</evidence>